<evidence type="ECO:0000313" key="1">
    <source>
        <dbReference type="EMBL" id="GBE84087.1"/>
    </source>
</evidence>
<dbReference type="InParanoid" id="A0A401GPE1"/>
<dbReference type="RefSeq" id="XP_027615000.1">
    <property type="nucleotide sequence ID" value="XM_027759199.1"/>
</dbReference>
<protein>
    <submittedName>
        <fullName evidence="1">Uncharacterized protein</fullName>
    </submittedName>
</protein>
<sequence length="117" mass="12901">MYKRYAIIAAFKGADDVECAMSAMRPVSEYFGEEPEEGVVHVVVEVIHRDFGACIPKDWHTDVSAAGQNADTVAAHGIRASGTLGSAPTGERKIPMKWYELEYLPSSDIRELRTTRA</sequence>
<comment type="caution">
    <text evidence="1">The sequence shown here is derived from an EMBL/GenBank/DDBJ whole genome shotgun (WGS) entry which is preliminary data.</text>
</comment>
<dbReference type="EMBL" id="BFAD01000006">
    <property type="protein sequence ID" value="GBE84087.1"/>
    <property type="molecule type" value="Genomic_DNA"/>
</dbReference>
<name>A0A401GPE1_9APHY</name>
<reference evidence="1 2" key="1">
    <citation type="journal article" date="2018" name="Sci. Rep.">
        <title>Genome sequence of the cauliflower mushroom Sparassis crispa (Hanabiratake) and its association with beneficial usage.</title>
        <authorList>
            <person name="Kiyama R."/>
            <person name="Furutani Y."/>
            <person name="Kawaguchi K."/>
            <person name="Nakanishi T."/>
        </authorList>
    </citation>
    <scope>NUCLEOTIDE SEQUENCE [LARGE SCALE GENOMIC DNA]</scope>
</reference>
<keyword evidence="2" id="KW-1185">Reference proteome</keyword>
<evidence type="ECO:0000313" key="2">
    <source>
        <dbReference type="Proteomes" id="UP000287166"/>
    </source>
</evidence>
<dbReference type="AlphaFoldDB" id="A0A401GPE1"/>
<dbReference type="Proteomes" id="UP000287166">
    <property type="component" value="Unassembled WGS sequence"/>
</dbReference>
<gene>
    <name evidence="1" type="ORF">SCP_0600650</name>
</gene>
<proteinExistence type="predicted"/>
<accession>A0A401GPE1</accession>
<dbReference type="GeneID" id="38781004"/>
<organism evidence="1 2">
    <name type="scientific">Sparassis crispa</name>
    <dbReference type="NCBI Taxonomy" id="139825"/>
    <lineage>
        <taxon>Eukaryota</taxon>
        <taxon>Fungi</taxon>
        <taxon>Dikarya</taxon>
        <taxon>Basidiomycota</taxon>
        <taxon>Agaricomycotina</taxon>
        <taxon>Agaricomycetes</taxon>
        <taxon>Polyporales</taxon>
        <taxon>Sparassidaceae</taxon>
        <taxon>Sparassis</taxon>
    </lineage>
</organism>